<dbReference type="EMBL" id="SHKL01000001">
    <property type="protein sequence ID" value="RZT87744.1"/>
    <property type="molecule type" value="Genomic_DNA"/>
</dbReference>
<keyword evidence="3" id="KW-1185">Reference proteome</keyword>
<dbReference type="Proteomes" id="UP000291591">
    <property type="component" value="Unassembled WGS sequence"/>
</dbReference>
<evidence type="ECO:0000256" key="1">
    <source>
        <dbReference type="SAM" id="MobiDB-lite"/>
    </source>
</evidence>
<reference evidence="2 3" key="1">
    <citation type="submission" date="2019-02" db="EMBL/GenBank/DDBJ databases">
        <title>Sequencing the genomes of 1000 actinobacteria strains.</title>
        <authorList>
            <person name="Klenk H.-P."/>
        </authorList>
    </citation>
    <scope>NUCLEOTIDE SEQUENCE [LARGE SCALE GENOMIC DNA]</scope>
    <source>
        <strain evidence="2 3">DSM 45779</strain>
    </source>
</reference>
<evidence type="ECO:0000313" key="3">
    <source>
        <dbReference type="Proteomes" id="UP000291591"/>
    </source>
</evidence>
<sequence length="208" mass="21907">MAMKCTDPAGLVPDGGSPAEVPGTDPGSAAAEPLACGRDAALVWDHAEDGELDEHERTCPHCRSTVSDRESLGGLVGRMAQQRLRPPPNVLEQVMGAVVADLRPHDLLSLGDGAWLSRPAAAAALRHVVDSMGGLRARSCRIEQSSGPDAALPLRVAVTVTARFGVDLASVTARVRQMMISAGDRALGVPVARVDIHVEDVWDEREDA</sequence>
<comment type="caution">
    <text evidence="2">The sequence shown here is derived from an EMBL/GenBank/DDBJ whole genome shotgun (WGS) entry which is preliminary data.</text>
</comment>
<gene>
    <name evidence="2" type="ORF">EV383_4670</name>
</gene>
<proteinExistence type="predicted"/>
<dbReference type="AlphaFoldDB" id="A0A4Q7V2N8"/>
<name>A0A4Q7V2N8_PSEST</name>
<organism evidence="2 3">
    <name type="scientific">Pseudonocardia sediminis</name>
    <dbReference type="NCBI Taxonomy" id="1397368"/>
    <lineage>
        <taxon>Bacteria</taxon>
        <taxon>Bacillati</taxon>
        <taxon>Actinomycetota</taxon>
        <taxon>Actinomycetes</taxon>
        <taxon>Pseudonocardiales</taxon>
        <taxon>Pseudonocardiaceae</taxon>
        <taxon>Pseudonocardia</taxon>
    </lineage>
</organism>
<feature type="region of interest" description="Disordered" evidence="1">
    <location>
        <begin position="1"/>
        <end position="31"/>
    </location>
</feature>
<protein>
    <submittedName>
        <fullName evidence="2">Uncharacterized protein</fullName>
    </submittedName>
</protein>
<accession>A0A4Q7V2N8</accession>
<evidence type="ECO:0000313" key="2">
    <source>
        <dbReference type="EMBL" id="RZT87744.1"/>
    </source>
</evidence>